<dbReference type="Gene3D" id="1.10.10.60">
    <property type="entry name" value="Homeodomain-like"/>
    <property type="match status" value="1"/>
</dbReference>
<evidence type="ECO:0000313" key="2">
    <source>
        <dbReference type="EMBL" id="KAK8395418.1"/>
    </source>
</evidence>
<organism evidence="2 3">
    <name type="scientific">Scylla paramamosain</name>
    <name type="common">Mud crab</name>
    <dbReference type="NCBI Taxonomy" id="85552"/>
    <lineage>
        <taxon>Eukaryota</taxon>
        <taxon>Metazoa</taxon>
        <taxon>Ecdysozoa</taxon>
        <taxon>Arthropoda</taxon>
        <taxon>Crustacea</taxon>
        <taxon>Multicrustacea</taxon>
        <taxon>Malacostraca</taxon>
        <taxon>Eumalacostraca</taxon>
        <taxon>Eucarida</taxon>
        <taxon>Decapoda</taxon>
        <taxon>Pleocyemata</taxon>
        <taxon>Brachyura</taxon>
        <taxon>Eubrachyura</taxon>
        <taxon>Portunoidea</taxon>
        <taxon>Portunidae</taxon>
        <taxon>Portuninae</taxon>
        <taxon>Scylla</taxon>
    </lineage>
</organism>
<evidence type="ECO:0000259" key="1">
    <source>
        <dbReference type="Pfam" id="PF13837"/>
    </source>
</evidence>
<feature type="domain" description="Myb/SANT-like DNA-binding" evidence="1">
    <location>
        <begin position="51"/>
        <end position="138"/>
    </location>
</feature>
<accession>A0AAW0U832</accession>
<keyword evidence="3" id="KW-1185">Reference proteome</keyword>
<dbReference type="AlphaFoldDB" id="A0AAW0U832"/>
<dbReference type="Pfam" id="PF13837">
    <property type="entry name" value="Myb_DNA-bind_4"/>
    <property type="match status" value="1"/>
</dbReference>
<protein>
    <recommendedName>
        <fullName evidence="1">Myb/SANT-like DNA-binding domain-containing protein</fullName>
    </recommendedName>
</protein>
<gene>
    <name evidence="2" type="ORF">O3P69_006218</name>
</gene>
<reference evidence="2 3" key="1">
    <citation type="submission" date="2023-03" db="EMBL/GenBank/DDBJ databases">
        <title>High-quality genome of Scylla paramamosain provides insights in environmental adaptation.</title>
        <authorList>
            <person name="Zhang L."/>
        </authorList>
    </citation>
    <scope>NUCLEOTIDE SEQUENCE [LARGE SCALE GENOMIC DNA]</scope>
    <source>
        <strain evidence="2">LZ_2023a</strain>
        <tissue evidence="2">Muscle</tissue>
    </source>
</reference>
<evidence type="ECO:0000313" key="3">
    <source>
        <dbReference type="Proteomes" id="UP001487740"/>
    </source>
</evidence>
<dbReference type="Proteomes" id="UP001487740">
    <property type="component" value="Unassembled WGS sequence"/>
</dbReference>
<comment type="caution">
    <text evidence="2">The sequence shown here is derived from an EMBL/GenBank/DDBJ whole genome shotgun (WGS) entry which is preliminary data.</text>
</comment>
<sequence length="157" mass="17985">MAALEENAGESCHCMENLPMQPAKQESLVSEAAAPVLPQVWQNVSFRNQELWNDENTEAFLKMVKEKFPDLTGKEITRRKVWQEIHRRMLPVMPSVSEVQLKNKLSNLRQSFRAYRNAMAESSNATVYQAPYFKLLCSIYGERPLDRTHSVSCGLPP</sequence>
<dbReference type="EMBL" id="JARAKH010000018">
    <property type="protein sequence ID" value="KAK8395418.1"/>
    <property type="molecule type" value="Genomic_DNA"/>
</dbReference>
<proteinExistence type="predicted"/>
<name>A0AAW0U832_SCYPA</name>
<dbReference type="InterPro" id="IPR044822">
    <property type="entry name" value="Myb_DNA-bind_4"/>
</dbReference>